<proteinExistence type="predicted"/>
<gene>
    <name evidence="1" type="ORF">BJP34_13165</name>
</gene>
<dbReference type="RefSeq" id="WP_070392742.1">
    <property type="nucleotide sequence ID" value="NZ_CP017599.1"/>
</dbReference>
<evidence type="ECO:0000313" key="1">
    <source>
        <dbReference type="EMBL" id="AOX00278.1"/>
    </source>
</evidence>
<protein>
    <submittedName>
        <fullName evidence="1">Uncharacterized protein</fullName>
    </submittedName>
</protein>
<organism evidence="1 2">
    <name type="scientific">Moorena producens PAL-8-15-08-1</name>
    <dbReference type="NCBI Taxonomy" id="1458985"/>
    <lineage>
        <taxon>Bacteria</taxon>
        <taxon>Bacillati</taxon>
        <taxon>Cyanobacteriota</taxon>
        <taxon>Cyanophyceae</taxon>
        <taxon>Coleofasciculales</taxon>
        <taxon>Coleofasciculaceae</taxon>
        <taxon>Moorena</taxon>
    </lineage>
</organism>
<evidence type="ECO:0000313" key="2">
    <source>
        <dbReference type="Proteomes" id="UP000177870"/>
    </source>
</evidence>
<dbReference type="EMBL" id="CP017599">
    <property type="protein sequence ID" value="AOX00278.1"/>
    <property type="molecule type" value="Genomic_DNA"/>
</dbReference>
<dbReference type="Proteomes" id="UP000177870">
    <property type="component" value="Chromosome"/>
</dbReference>
<sequence length="60" mass="6488">MANIKIKDISALNMTGTELFKDPESFMTELSDQSEQMGIKGGSGSCTVSCLITIINNQDM</sequence>
<dbReference type="OrthoDB" id="427149at2"/>
<dbReference type="AlphaFoldDB" id="A0A1D8TRK9"/>
<dbReference type="KEGG" id="mpro:BJP34_13165"/>
<reference evidence="2" key="1">
    <citation type="submission" date="2016-10" db="EMBL/GenBank/DDBJ databases">
        <title>Comparative genomics uncovers the prolific and rare metabolic potential of the cyanobacterial genus Moorea.</title>
        <authorList>
            <person name="Leao T."/>
            <person name="Castelao G."/>
            <person name="Korobeynikov A."/>
            <person name="Monroe E.A."/>
            <person name="Podell S."/>
            <person name="Glukhov E."/>
            <person name="Allen E."/>
            <person name="Gerwick W.H."/>
            <person name="Gerwick L."/>
        </authorList>
    </citation>
    <scope>NUCLEOTIDE SEQUENCE [LARGE SCALE GENOMIC DNA]</scope>
    <source>
        <strain evidence="2">PAL-8-15-08-1</strain>
    </source>
</reference>
<name>A0A1D8TRK9_9CYAN</name>
<accession>A0A1D8TRK9</accession>